<comment type="caution">
    <text evidence="4">The sequence shown here is derived from an EMBL/GenBank/DDBJ whole genome shotgun (WGS) entry which is preliminary data.</text>
</comment>
<reference evidence="4 5" key="1">
    <citation type="submission" date="2023-01" db="EMBL/GenBank/DDBJ databases">
        <title>Analysis of 21 Apiospora genomes using comparative genomics revels a genus with tremendous synthesis potential of carbohydrate active enzymes and secondary metabolites.</title>
        <authorList>
            <person name="Sorensen T."/>
        </authorList>
    </citation>
    <scope>NUCLEOTIDE SEQUENCE [LARGE SCALE GENOMIC DNA]</scope>
    <source>
        <strain evidence="4 5">CBS 83171</strain>
    </source>
</reference>
<proteinExistence type="predicted"/>
<evidence type="ECO:0000313" key="5">
    <source>
        <dbReference type="Proteomes" id="UP001446871"/>
    </source>
</evidence>
<keyword evidence="1" id="KW-0479">Metal-binding</keyword>
<feature type="region of interest" description="Disordered" evidence="2">
    <location>
        <begin position="534"/>
        <end position="630"/>
    </location>
</feature>
<feature type="compositionally biased region" description="Low complexity" evidence="2">
    <location>
        <begin position="299"/>
        <end position="317"/>
    </location>
</feature>
<feature type="compositionally biased region" description="Gly residues" evidence="2">
    <location>
        <begin position="548"/>
        <end position="558"/>
    </location>
</feature>
<organism evidence="4 5">
    <name type="scientific">Apiospora saccharicola</name>
    <dbReference type="NCBI Taxonomy" id="335842"/>
    <lineage>
        <taxon>Eukaryota</taxon>
        <taxon>Fungi</taxon>
        <taxon>Dikarya</taxon>
        <taxon>Ascomycota</taxon>
        <taxon>Pezizomycotina</taxon>
        <taxon>Sordariomycetes</taxon>
        <taxon>Xylariomycetidae</taxon>
        <taxon>Amphisphaeriales</taxon>
        <taxon>Apiosporaceae</taxon>
        <taxon>Apiospora</taxon>
    </lineage>
</organism>
<evidence type="ECO:0000256" key="2">
    <source>
        <dbReference type="SAM" id="MobiDB-lite"/>
    </source>
</evidence>
<keyword evidence="1" id="KW-0863">Zinc-finger</keyword>
<feature type="compositionally biased region" description="Polar residues" evidence="2">
    <location>
        <begin position="608"/>
        <end position="618"/>
    </location>
</feature>
<dbReference type="EMBL" id="JAQQWM010000008">
    <property type="protein sequence ID" value="KAK8053674.1"/>
    <property type="molecule type" value="Genomic_DNA"/>
</dbReference>
<dbReference type="PROSITE" id="PS50103">
    <property type="entry name" value="ZF_C3H1"/>
    <property type="match status" value="1"/>
</dbReference>
<gene>
    <name evidence="4" type="ORF">PG996_012975</name>
</gene>
<accession>A0ABR1U6Z8</accession>
<feature type="zinc finger region" description="C3H1-type" evidence="1">
    <location>
        <begin position="398"/>
        <end position="427"/>
    </location>
</feature>
<feature type="region of interest" description="Disordered" evidence="2">
    <location>
        <begin position="286"/>
        <end position="396"/>
    </location>
</feature>
<sequence length="630" mass="66530">MATSLLPTTGPTIHSPSEASYSSGPSHTSTRSTSPDDTSSHRSSPLLDLRRLITTSSIVPETIHALIDQHPPPKMDKTTSVLPADVLNNVRRSSSKFNMERVVGPANYQQPPGVRPGAPMGPGNLACRSLTSNNWRTQAMADSMYNNNNNFDTANPQNQQQQHFGRLNMAHPHHQLPPVAAFMYSSNDSMMAFPDALLDSCYAYCYDRGNGQYTRLIPADMIPNLRDVPALQQDCLGMIVLPAPRALPANGRSSNVEPVMLKTPPATPTSPTDNIQAHIDTIVGVGPRTPTHSHGGNNSTSITSSTSTGLTTMTPASNSDQQQALPLRPLANNQGPRMPLGSGGGDLSSSMHAPSTQHHGGHGHSQGHGQGQGHGHGHQAGGGIGHGHHQPQQQFPQRRPKIYCDKWVHEGVCAFTQQGCKYKHEMPFDKMTQHQLGLFHGLPQWWKKHQAELARQRDPSDGEQDGSGSGTVTGSTGERLAGGGGSAAEHPRSSSGGFLGRSACGSGGDGGGAAVGGNLAWRRSNFASIEDTAHGFGDHSIGSPSARGGVGSNPGGHGPNAARQHQRGNPMAPQSPLAYGKSPFGPIAPPAPIPTGHALHQPGRRVISTPNPYASLSNVDEGIPEENKTD</sequence>
<evidence type="ECO:0000259" key="3">
    <source>
        <dbReference type="PROSITE" id="PS50103"/>
    </source>
</evidence>
<keyword evidence="5" id="KW-1185">Reference proteome</keyword>
<name>A0ABR1U6Z8_9PEZI</name>
<keyword evidence="1" id="KW-0862">Zinc</keyword>
<feature type="compositionally biased region" description="Basic and acidic residues" evidence="2">
    <location>
        <begin position="450"/>
        <end position="460"/>
    </location>
</feature>
<feature type="compositionally biased region" description="Gly residues" evidence="2">
    <location>
        <begin position="363"/>
        <end position="385"/>
    </location>
</feature>
<protein>
    <recommendedName>
        <fullName evidence="3">C3H1-type domain-containing protein</fullName>
    </recommendedName>
</protein>
<dbReference type="InterPro" id="IPR000571">
    <property type="entry name" value="Znf_CCCH"/>
</dbReference>
<feature type="domain" description="C3H1-type" evidence="3">
    <location>
        <begin position="398"/>
        <end position="427"/>
    </location>
</feature>
<feature type="region of interest" description="Disordered" evidence="2">
    <location>
        <begin position="1"/>
        <end position="48"/>
    </location>
</feature>
<feature type="compositionally biased region" description="Low complexity" evidence="2">
    <location>
        <begin position="15"/>
        <end position="44"/>
    </location>
</feature>
<evidence type="ECO:0000313" key="4">
    <source>
        <dbReference type="EMBL" id="KAK8053674.1"/>
    </source>
</evidence>
<dbReference type="Proteomes" id="UP001446871">
    <property type="component" value="Unassembled WGS sequence"/>
</dbReference>
<feature type="compositionally biased region" description="Polar residues" evidence="2">
    <location>
        <begin position="1"/>
        <end position="14"/>
    </location>
</feature>
<feature type="region of interest" description="Disordered" evidence="2">
    <location>
        <begin position="450"/>
        <end position="501"/>
    </location>
</feature>
<evidence type="ECO:0000256" key="1">
    <source>
        <dbReference type="PROSITE-ProRule" id="PRU00723"/>
    </source>
</evidence>